<organism evidence="2 3">
    <name type="scientific">Actinoplanes xinjiangensis</name>
    <dbReference type="NCBI Taxonomy" id="512350"/>
    <lineage>
        <taxon>Bacteria</taxon>
        <taxon>Bacillati</taxon>
        <taxon>Actinomycetota</taxon>
        <taxon>Actinomycetes</taxon>
        <taxon>Micromonosporales</taxon>
        <taxon>Micromonosporaceae</taxon>
        <taxon>Actinoplanes</taxon>
    </lineage>
</organism>
<keyword evidence="3" id="KW-1185">Reference proteome</keyword>
<name>A0A316FKA4_9ACTN</name>
<evidence type="ECO:0000313" key="2">
    <source>
        <dbReference type="EMBL" id="PWK48713.1"/>
    </source>
</evidence>
<proteinExistence type="predicted"/>
<dbReference type="Proteomes" id="UP000245697">
    <property type="component" value="Unassembled WGS sequence"/>
</dbReference>
<evidence type="ECO:0000256" key="1">
    <source>
        <dbReference type="SAM" id="MobiDB-lite"/>
    </source>
</evidence>
<feature type="region of interest" description="Disordered" evidence="1">
    <location>
        <begin position="284"/>
        <end position="308"/>
    </location>
</feature>
<accession>A0A316FKA4</accession>
<dbReference type="OrthoDB" id="128043at2"/>
<reference evidence="2 3" key="1">
    <citation type="submission" date="2018-05" db="EMBL/GenBank/DDBJ databases">
        <title>Genomic Encyclopedia of Archaeal and Bacterial Type Strains, Phase II (KMG-II): from individual species to whole genera.</title>
        <authorList>
            <person name="Goeker M."/>
        </authorList>
    </citation>
    <scope>NUCLEOTIDE SEQUENCE [LARGE SCALE GENOMIC DNA]</scope>
    <source>
        <strain evidence="2 3">DSM 45184</strain>
    </source>
</reference>
<dbReference type="RefSeq" id="WP_109592580.1">
    <property type="nucleotide sequence ID" value="NZ_BONA01000034.1"/>
</dbReference>
<protein>
    <recommendedName>
        <fullName evidence="4">Secreted protein</fullName>
    </recommendedName>
</protein>
<evidence type="ECO:0008006" key="4">
    <source>
        <dbReference type="Google" id="ProtNLM"/>
    </source>
</evidence>
<sequence length="308" mass="31974">MNTTGRLSAYAIGLILIFGVAAGAGRVAGPDQTPAPAAAHGEAHAAPVAEQRLPGGLQIAQDGYRLSPVTTRLSTEAAQPFRFQVLGPDGKPVTGYTENHEKDLHLIVVRRDMSGYQHVHPVLGADGTWEVPLRVDTPGQYRVLADFQPAAAGGSLTLGADVPAPGDYQPVALPQAAKTAEVDGYTVTLDGDLEGGALGFSVSRDGQPVTDLEPYLGARGHLVVLREGDLAYLHVHPTSETALAFATEVPSPGAYRLYLDFQHAGTVRTAEFTLTTAGVTLPAAPTGHAGVTPPAAPTGHDADGHTHD</sequence>
<dbReference type="AlphaFoldDB" id="A0A316FKA4"/>
<evidence type="ECO:0000313" key="3">
    <source>
        <dbReference type="Proteomes" id="UP000245697"/>
    </source>
</evidence>
<gene>
    <name evidence="2" type="ORF">BC793_10557</name>
</gene>
<comment type="caution">
    <text evidence="2">The sequence shown here is derived from an EMBL/GenBank/DDBJ whole genome shotgun (WGS) entry which is preliminary data.</text>
</comment>
<dbReference type="EMBL" id="QGGR01000005">
    <property type="protein sequence ID" value="PWK48713.1"/>
    <property type="molecule type" value="Genomic_DNA"/>
</dbReference>